<dbReference type="PRINTS" id="PR00313">
    <property type="entry name" value="CABNDNGRPT"/>
</dbReference>
<gene>
    <name evidence="2" type="ORF">OC940_29755</name>
</gene>
<keyword evidence="3" id="KW-1185">Reference proteome</keyword>
<comment type="caution">
    <text evidence="2">The sequence shown here is derived from an EMBL/GenBank/DDBJ whole genome shotgun (WGS) entry which is preliminary data.</text>
</comment>
<dbReference type="SUPFAM" id="SSF51120">
    <property type="entry name" value="beta-Roll"/>
    <property type="match status" value="2"/>
</dbReference>
<dbReference type="Proteomes" id="UP001139955">
    <property type="component" value="Unassembled WGS sequence"/>
</dbReference>
<name>A0A9X2XTJ7_9PSED</name>
<dbReference type="InterPro" id="IPR001343">
    <property type="entry name" value="Hemolysn_Ca-bd"/>
</dbReference>
<evidence type="ECO:0000256" key="1">
    <source>
        <dbReference type="ARBA" id="ARBA00022837"/>
    </source>
</evidence>
<dbReference type="Gene3D" id="2.150.10.10">
    <property type="entry name" value="Serralysin-like metalloprotease, C-terminal"/>
    <property type="match status" value="2"/>
</dbReference>
<protein>
    <submittedName>
        <fullName evidence="2">Calcium-binding protein</fullName>
    </submittedName>
</protein>
<dbReference type="GO" id="GO:0005509">
    <property type="term" value="F:calcium ion binding"/>
    <property type="evidence" value="ECO:0007669"/>
    <property type="project" value="InterPro"/>
</dbReference>
<sequence>AINGTGNELNNTLTGNDGDNTLNGGAGADIMIGGAGVDTYYVDNVGDVIIETDDSPTAYDRVFSSIDYTLGGNVENLLFVGTANLRGIGSDVANRMTGNSGDNYLDGGLGADTLMGGLGNDTYVVDNIGDTVSETSTLASEIDTVRSSLNWTLGANLENLVLTGAANLNGSGNELNNSLTGNSGNNILDG</sequence>
<organism evidence="2 3">
    <name type="scientific">Pseudomonas koreensis</name>
    <dbReference type="NCBI Taxonomy" id="198620"/>
    <lineage>
        <taxon>Bacteria</taxon>
        <taxon>Pseudomonadati</taxon>
        <taxon>Pseudomonadota</taxon>
        <taxon>Gammaproteobacteria</taxon>
        <taxon>Pseudomonadales</taxon>
        <taxon>Pseudomonadaceae</taxon>
        <taxon>Pseudomonas</taxon>
    </lineage>
</organism>
<keyword evidence="1" id="KW-0106">Calcium</keyword>
<evidence type="ECO:0000313" key="2">
    <source>
        <dbReference type="EMBL" id="MCU7252014.1"/>
    </source>
</evidence>
<evidence type="ECO:0000313" key="3">
    <source>
        <dbReference type="Proteomes" id="UP001139955"/>
    </source>
</evidence>
<dbReference type="EMBL" id="JAOSKY010000049">
    <property type="protein sequence ID" value="MCU7252014.1"/>
    <property type="molecule type" value="Genomic_DNA"/>
</dbReference>
<dbReference type="AlphaFoldDB" id="A0A9X2XTJ7"/>
<reference evidence="2" key="2">
    <citation type="journal article" date="2023" name="mSystems">
        <title>Charting the Lipopeptidome of Nonpathogenic Pseudomonas.</title>
        <authorList>
            <person name="Cesa-Luna C."/>
            <person name="Geudens N."/>
            <person name="Girard L."/>
            <person name="De Roo V."/>
            <person name="Maklad H.R."/>
            <person name="Martins J.C."/>
            <person name="Hofte M."/>
            <person name="De Mot R."/>
        </authorList>
    </citation>
    <scope>NUCLEOTIDE SEQUENCE</scope>
    <source>
        <strain evidence="2">B1M3-32</strain>
    </source>
</reference>
<feature type="non-terminal residue" evidence="2">
    <location>
        <position position="1"/>
    </location>
</feature>
<dbReference type="Pfam" id="PF00353">
    <property type="entry name" value="HemolysinCabind"/>
    <property type="match status" value="3"/>
</dbReference>
<feature type="non-terminal residue" evidence="2">
    <location>
        <position position="190"/>
    </location>
</feature>
<accession>A0A9X2XTJ7</accession>
<proteinExistence type="predicted"/>
<reference evidence="2" key="1">
    <citation type="submission" date="2022-09" db="EMBL/GenBank/DDBJ databases">
        <authorList>
            <person name="Cesa-Luna C."/>
            <person name="Girard L."/>
            <person name="Lood C."/>
            <person name="Hofte M."/>
            <person name="De Mot R."/>
        </authorList>
    </citation>
    <scope>NUCLEOTIDE SEQUENCE</scope>
    <source>
        <strain evidence="2">B1M3-32</strain>
    </source>
</reference>
<dbReference type="RefSeq" id="WP_302475329.1">
    <property type="nucleotide sequence ID" value="NZ_JAOSKY010000049.1"/>
</dbReference>
<dbReference type="InterPro" id="IPR011049">
    <property type="entry name" value="Serralysin-like_metalloprot_C"/>
</dbReference>